<dbReference type="Proteomes" id="UP000054564">
    <property type="component" value="Unassembled WGS sequence"/>
</dbReference>
<protein>
    <submittedName>
        <fullName evidence="1">Uncharacterized protein</fullName>
    </submittedName>
</protein>
<evidence type="ECO:0000313" key="1">
    <source>
        <dbReference type="EMBL" id="KNE98873.1"/>
    </source>
</evidence>
<reference evidence="2" key="1">
    <citation type="submission" date="2014-03" db="EMBL/GenBank/DDBJ databases">
        <title>The Genome Sequence of Puccinia striiformis f. sp. tritici PST-78.</title>
        <authorList>
            <consortium name="The Broad Institute Genome Sequencing Platform"/>
            <person name="Cuomo C."/>
            <person name="Hulbert S."/>
            <person name="Chen X."/>
            <person name="Walker B."/>
            <person name="Young S.K."/>
            <person name="Zeng Q."/>
            <person name="Gargeya S."/>
            <person name="Fitzgerald M."/>
            <person name="Haas B."/>
            <person name="Abouelleil A."/>
            <person name="Alvarado L."/>
            <person name="Arachchi H.M."/>
            <person name="Berlin A.M."/>
            <person name="Chapman S.B."/>
            <person name="Goldberg J."/>
            <person name="Griggs A."/>
            <person name="Gujja S."/>
            <person name="Hansen M."/>
            <person name="Howarth C."/>
            <person name="Imamovic A."/>
            <person name="Larimer J."/>
            <person name="McCowan C."/>
            <person name="Montmayeur A."/>
            <person name="Murphy C."/>
            <person name="Neiman D."/>
            <person name="Pearson M."/>
            <person name="Priest M."/>
            <person name="Roberts A."/>
            <person name="Saif S."/>
            <person name="Shea T."/>
            <person name="Sisk P."/>
            <person name="Sykes S."/>
            <person name="Wortman J."/>
            <person name="Nusbaum C."/>
            <person name="Birren B."/>
        </authorList>
    </citation>
    <scope>NUCLEOTIDE SEQUENCE [LARGE SCALE GENOMIC DNA]</scope>
    <source>
        <strain evidence="2">race PST-78</strain>
    </source>
</reference>
<gene>
    <name evidence="1" type="ORF">PSTG_07894</name>
</gene>
<accession>A0A0L0VHY8</accession>
<name>A0A0L0VHY8_9BASI</name>
<dbReference type="EMBL" id="AJIL01000052">
    <property type="protein sequence ID" value="KNE98873.1"/>
    <property type="molecule type" value="Genomic_DNA"/>
</dbReference>
<proteinExistence type="predicted"/>
<evidence type="ECO:0000313" key="2">
    <source>
        <dbReference type="Proteomes" id="UP000054564"/>
    </source>
</evidence>
<dbReference type="AlphaFoldDB" id="A0A0L0VHY8"/>
<sequence>MKVCSSWGEFRASRQSKGEGSRKACLLHRAAMVMSGMLTWRGHCTPSLILRRRGRLLSSQDSVVPGGESGRIIKAHHPVKREHLFPPHPTQANPSPTYHLPININRYSTRMVFIAQSLLLLLLAASSLATSVESTTAADMWDPDVDARVGPTVELNHCIPLQMVAMPGSTERLVRHQPETLSLRSQSIPPELTTLQTPPTFTSLTIAHSNDSFPRPFTLVPSHFAL</sequence>
<organism evidence="1 2">
    <name type="scientific">Puccinia striiformis f. sp. tritici PST-78</name>
    <dbReference type="NCBI Taxonomy" id="1165861"/>
    <lineage>
        <taxon>Eukaryota</taxon>
        <taxon>Fungi</taxon>
        <taxon>Dikarya</taxon>
        <taxon>Basidiomycota</taxon>
        <taxon>Pucciniomycotina</taxon>
        <taxon>Pucciniomycetes</taxon>
        <taxon>Pucciniales</taxon>
        <taxon>Pucciniaceae</taxon>
        <taxon>Puccinia</taxon>
    </lineage>
</organism>
<keyword evidence="2" id="KW-1185">Reference proteome</keyword>
<comment type="caution">
    <text evidence="1">The sequence shown here is derived from an EMBL/GenBank/DDBJ whole genome shotgun (WGS) entry which is preliminary data.</text>
</comment>